<dbReference type="AlphaFoldDB" id="A0A380FFJ8"/>
<dbReference type="InterPro" id="IPR005021">
    <property type="entry name" value="Terminase_largesu-like"/>
</dbReference>
<protein>
    <submittedName>
        <fullName evidence="3">Terminase large subunit</fullName>
    </submittedName>
</protein>
<dbReference type="PANTHER" id="PTHR41287">
    <property type="match status" value="1"/>
</dbReference>
<evidence type="ECO:0000256" key="1">
    <source>
        <dbReference type="SAM" id="MobiDB-lite"/>
    </source>
</evidence>
<feature type="domain" description="Terminase large subunit-like ATPase" evidence="2">
    <location>
        <begin position="9"/>
        <end position="71"/>
    </location>
</feature>
<dbReference type="PANTHER" id="PTHR41287:SF1">
    <property type="entry name" value="PROTEIN YMFN"/>
    <property type="match status" value="1"/>
</dbReference>
<sequence length="75" mass="8717">MIKASPVLNKNFRSRRDAIHHDATNSKIEPQASDSEKLDGLNTHLGVFDEIHEYKDYKLISVIKNSRQSRKHSHY</sequence>
<proteinExistence type="predicted"/>
<feature type="compositionally biased region" description="Basic and acidic residues" evidence="1">
    <location>
        <begin position="14"/>
        <end position="24"/>
    </location>
</feature>
<dbReference type="EMBL" id="UHDK01000001">
    <property type="protein sequence ID" value="SUM32116.1"/>
    <property type="molecule type" value="Genomic_DNA"/>
</dbReference>
<evidence type="ECO:0000313" key="4">
    <source>
        <dbReference type="Proteomes" id="UP000255277"/>
    </source>
</evidence>
<name>A0A380FFJ8_STAGA</name>
<dbReference type="Proteomes" id="UP000255277">
    <property type="component" value="Unassembled WGS sequence"/>
</dbReference>
<feature type="region of interest" description="Disordered" evidence="1">
    <location>
        <begin position="1"/>
        <end position="36"/>
    </location>
</feature>
<gene>
    <name evidence="3" type="ORF">NCTC12195_01556</name>
</gene>
<reference evidence="3 4" key="1">
    <citation type="submission" date="2018-06" db="EMBL/GenBank/DDBJ databases">
        <authorList>
            <consortium name="Pathogen Informatics"/>
            <person name="Doyle S."/>
        </authorList>
    </citation>
    <scope>NUCLEOTIDE SEQUENCE [LARGE SCALE GENOMIC DNA]</scope>
    <source>
        <strain evidence="3 4">NCTC12195</strain>
    </source>
</reference>
<dbReference type="Pfam" id="PF03354">
    <property type="entry name" value="TerL_ATPase"/>
    <property type="match status" value="1"/>
</dbReference>
<organism evidence="3 4">
    <name type="scientific">Staphylococcus gallinarum</name>
    <dbReference type="NCBI Taxonomy" id="1293"/>
    <lineage>
        <taxon>Bacteria</taxon>
        <taxon>Bacillati</taxon>
        <taxon>Bacillota</taxon>
        <taxon>Bacilli</taxon>
        <taxon>Bacillales</taxon>
        <taxon>Staphylococcaceae</taxon>
        <taxon>Staphylococcus</taxon>
    </lineage>
</organism>
<evidence type="ECO:0000259" key="2">
    <source>
        <dbReference type="Pfam" id="PF03354"/>
    </source>
</evidence>
<accession>A0A380FFJ8</accession>
<evidence type="ECO:0000313" key="3">
    <source>
        <dbReference type="EMBL" id="SUM32116.1"/>
    </source>
</evidence>
<dbReference type="InterPro" id="IPR046461">
    <property type="entry name" value="TerL_ATPase"/>
</dbReference>